<accession>A0A6A8A7G6</accession>
<organism evidence="2 3">
    <name type="scientific">Endobacterium cereale</name>
    <dbReference type="NCBI Taxonomy" id="2663029"/>
    <lineage>
        <taxon>Bacteria</taxon>
        <taxon>Pseudomonadati</taxon>
        <taxon>Pseudomonadota</taxon>
        <taxon>Alphaproteobacteria</taxon>
        <taxon>Hyphomicrobiales</taxon>
        <taxon>Rhizobiaceae</taxon>
        <taxon>Endobacterium</taxon>
    </lineage>
</organism>
<feature type="signal peptide" evidence="1">
    <location>
        <begin position="1"/>
        <end position="22"/>
    </location>
</feature>
<dbReference type="Proteomes" id="UP000435138">
    <property type="component" value="Unassembled WGS sequence"/>
</dbReference>
<evidence type="ECO:0008006" key="4">
    <source>
        <dbReference type="Google" id="ProtNLM"/>
    </source>
</evidence>
<comment type="caution">
    <text evidence="2">The sequence shown here is derived from an EMBL/GenBank/DDBJ whole genome shotgun (WGS) entry which is preliminary data.</text>
</comment>
<evidence type="ECO:0000313" key="3">
    <source>
        <dbReference type="Proteomes" id="UP000435138"/>
    </source>
</evidence>
<feature type="chain" id="PRO_5025461762" description="Secreted protein" evidence="1">
    <location>
        <begin position="23"/>
        <end position="139"/>
    </location>
</feature>
<reference evidence="2 3" key="1">
    <citation type="submission" date="2019-11" db="EMBL/GenBank/DDBJ databases">
        <title>Genome analysis of Rhizobacterium cereale a novel genus and species isolated from maize roots in North Spain.</title>
        <authorList>
            <person name="Menendez E."/>
            <person name="Flores-Felix J.D."/>
            <person name="Ramirez-Bahena M.-H."/>
            <person name="Igual J.M."/>
            <person name="Garcia-Fraile P."/>
            <person name="Peix A."/>
            <person name="Velazquez E."/>
        </authorList>
    </citation>
    <scope>NUCLEOTIDE SEQUENCE [LARGE SCALE GENOMIC DNA]</scope>
    <source>
        <strain evidence="2 3">RZME27</strain>
    </source>
</reference>
<evidence type="ECO:0000313" key="2">
    <source>
        <dbReference type="EMBL" id="MQY47242.1"/>
    </source>
</evidence>
<keyword evidence="1" id="KW-0732">Signal</keyword>
<protein>
    <recommendedName>
        <fullName evidence="4">Secreted protein</fullName>
    </recommendedName>
</protein>
<proteinExistence type="predicted"/>
<keyword evidence="3" id="KW-1185">Reference proteome</keyword>
<dbReference type="RefSeq" id="WP_153354715.1">
    <property type="nucleotide sequence ID" value="NZ_JAYKOO010000001.1"/>
</dbReference>
<evidence type="ECO:0000256" key="1">
    <source>
        <dbReference type="SAM" id="SignalP"/>
    </source>
</evidence>
<name>A0A6A8A7G6_9HYPH</name>
<gene>
    <name evidence="2" type="ORF">GAO09_14480</name>
</gene>
<dbReference type="AlphaFoldDB" id="A0A6A8A7G6"/>
<dbReference type="EMBL" id="WIXI01000044">
    <property type="protein sequence ID" value="MQY47242.1"/>
    <property type="molecule type" value="Genomic_DNA"/>
</dbReference>
<sequence length="139" mass="15727">MQKQRLLVMFSALILMVAPHSAVSENRDAAEFNVRFGVLFEEEEPLAGNVTCRANQSCLLLQHDTLRVEILAGDRPHRRTVFKQLTVRCPDGCSFAGGRSKRSFSTERQFEFFKGSDSMQIPLVLKPTRKLGEILLTFP</sequence>